<protein>
    <submittedName>
        <fullName evidence="1">Uncharacterized protein</fullName>
    </submittedName>
</protein>
<name>A0AAD4VFQ8_PRUDU</name>
<reference evidence="1 2" key="1">
    <citation type="journal article" date="2022" name="G3 (Bethesda)">
        <title>Whole-genome sequence and methylome profiling of the almond [Prunus dulcis (Mill.) D.A. Webb] cultivar 'Nonpareil'.</title>
        <authorList>
            <person name="D'Amico-Willman K.M."/>
            <person name="Ouma W.Z."/>
            <person name="Meulia T."/>
            <person name="Sideli G.M."/>
            <person name="Gradziel T.M."/>
            <person name="Fresnedo-Ramirez J."/>
        </authorList>
    </citation>
    <scope>NUCLEOTIDE SEQUENCE [LARGE SCALE GENOMIC DNA]</scope>
    <source>
        <strain evidence="1">Clone GOH B32 T37-40</strain>
    </source>
</reference>
<gene>
    <name evidence="1" type="ORF">L3X38_032723</name>
</gene>
<evidence type="ECO:0000313" key="1">
    <source>
        <dbReference type="EMBL" id="KAI5323651.1"/>
    </source>
</evidence>
<accession>A0AAD4VFQ8</accession>
<dbReference type="Proteomes" id="UP001054821">
    <property type="component" value="Chromosome 6"/>
</dbReference>
<organism evidence="1 2">
    <name type="scientific">Prunus dulcis</name>
    <name type="common">Almond</name>
    <name type="synonym">Amygdalus dulcis</name>
    <dbReference type="NCBI Taxonomy" id="3755"/>
    <lineage>
        <taxon>Eukaryota</taxon>
        <taxon>Viridiplantae</taxon>
        <taxon>Streptophyta</taxon>
        <taxon>Embryophyta</taxon>
        <taxon>Tracheophyta</taxon>
        <taxon>Spermatophyta</taxon>
        <taxon>Magnoliopsida</taxon>
        <taxon>eudicotyledons</taxon>
        <taxon>Gunneridae</taxon>
        <taxon>Pentapetalae</taxon>
        <taxon>rosids</taxon>
        <taxon>fabids</taxon>
        <taxon>Rosales</taxon>
        <taxon>Rosaceae</taxon>
        <taxon>Amygdaloideae</taxon>
        <taxon>Amygdaleae</taxon>
        <taxon>Prunus</taxon>
    </lineage>
</organism>
<dbReference type="AlphaFoldDB" id="A0AAD4VFQ8"/>
<keyword evidence="2" id="KW-1185">Reference proteome</keyword>
<sequence>MPYFASSRGPVTVKDSLLLDNDAAVGIARSLVTPRDVSVLGTRDDNRVVSEAMTLSVQSEISVASVGHRLIVKSHEMEMLRAQLVA</sequence>
<proteinExistence type="predicted"/>
<comment type="caution">
    <text evidence="1">The sequence shown here is derived from an EMBL/GenBank/DDBJ whole genome shotgun (WGS) entry which is preliminary data.</text>
</comment>
<dbReference type="EMBL" id="JAJFAZ020000006">
    <property type="protein sequence ID" value="KAI5323651.1"/>
    <property type="molecule type" value="Genomic_DNA"/>
</dbReference>
<evidence type="ECO:0000313" key="2">
    <source>
        <dbReference type="Proteomes" id="UP001054821"/>
    </source>
</evidence>